<organism evidence="1 2">
    <name type="scientific">Amycolatopsis xylanica</name>
    <dbReference type="NCBI Taxonomy" id="589385"/>
    <lineage>
        <taxon>Bacteria</taxon>
        <taxon>Bacillati</taxon>
        <taxon>Actinomycetota</taxon>
        <taxon>Actinomycetes</taxon>
        <taxon>Pseudonocardiales</taxon>
        <taxon>Pseudonocardiaceae</taxon>
        <taxon>Amycolatopsis</taxon>
    </lineage>
</organism>
<dbReference type="STRING" id="589385.SAMN05421504_103399"/>
<evidence type="ECO:0008006" key="3">
    <source>
        <dbReference type="Google" id="ProtNLM"/>
    </source>
</evidence>
<dbReference type="Proteomes" id="UP000199515">
    <property type="component" value="Unassembled WGS sequence"/>
</dbReference>
<evidence type="ECO:0000313" key="1">
    <source>
        <dbReference type="EMBL" id="SDX65961.1"/>
    </source>
</evidence>
<reference evidence="1 2" key="1">
    <citation type="submission" date="2016-10" db="EMBL/GenBank/DDBJ databases">
        <authorList>
            <person name="de Groot N.N."/>
        </authorList>
    </citation>
    <scope>NUCLEOTIDE SEQUENCE [LARGE SCALE GENOMIC DNA]</scope>
    <source>
        <strain evidence="1 2">CPCC 202699</strain>
    </source>
</reference>
<dbReference type="RefSeq" id="WP_176968637.1">
    <property type="nucleotide sequence ID" value="NZ_FNON01000003.1"/>
</dbReference>
<protein>
    <recommendedName>
        <fullName evidence="3">Transposase zinc-ribbon domain-containing protein</fullName>
    </recommendedName>
</protein>
<proteinExistence type="predicted"/>
<dbReference type="AlphaFoldDB" id="A0A1H3DHV6"/>
<keyword evidence="2" id="KW-1185">Reference proteome</keyword>
<name>A0A1H3DHV6_9PSEU</name>
<sequence>MTRFTDPQLSIATMASWGLDVVCPQCKAKAAVVGWARLTCPSCSYVKAGRGNTLWGGPVDPHFHQPLWWQADFRGHTLWAFNRRHLTLLENYVAADLRERGPIAGRNMTMVAKLPAWLKSAKNRDGILRTIAKMREADGPTGNPGAFRRTMHVYGRTVPVCDKGCCR</sequence>
<evidence type="ECO:0000313" key="2">
    <source>
        <dbReference type="Proteomes" id="UP000199515"/>
    </source>
</evidence>
<gene>
    <name evidence="1" type="ORF">SAMN05421504_103399</name>
</gene>
<dbReference type="EMBL" id="FNON01000003">
    <property type="protein sequence ID" value="SDX65961.1"/>
    <property type="molecule type" value="Genomic_DNA"/>
</dbReference>
<accession>A0A1H3DHV6</accession>